<dbReference type="Proteomes" id="UP000187425">
    <property type="component" value="Unassembled WGS sequence"/>
</dbReference>
<dbReference type="RefSeq" id="WP_076284489.1">
    <property type="nucleotide sequence ID" value="NZ_MPTW01000005.1"/>
</dbReference>
<proteinExistence type="predicted"/>
<name>A0A1R0ZI02_9BACL</name>
<evidence type="ECO:0000313" key="2">
    <source>
        <dbReference type="Proteomes" id="UP000187425"/>
    </source>
</evidence>
<protein>
    <submittedName>
        <fullName evidence="1">Uncharacterized protein</fullName>
    </submittedName>
</protein>
<dbReference type="EMBL" id="MPTW01000005">
    <property type="protein sequence ID" value="OME70490.1"/>
    <property type="molecule type" value="Genomic_DNA"/>
</dbReference>
<reference evidence="1 2" key="1">
    <citation type="submission" date="2016-11" db="EMBL/GenBank/DDBJ databases">
        <title>Paenibacillus species isolates.</title>
        <authorList>
            <person name="Beno S.M."/>
        </authorList>
    </citation>
    <scope>NUCLEOTIDE SEQUENCE [LARGE SCALE GENOMIC DNA]</scope>
    <source>
        <strain evidence="1 2">FSL H7-0443</strain>
    </source>
</reference>
<sequence length="62" mass="7100">MGLFKANPEKEAKKREAKELRKALEAAGRTNYVMIHHISRFPKSEANVVMGMGRESKRTQLE</sequence>
<gene>
    <name evidence="1" type="ORF">BSK65_11205</name>
</gene>
<organism evidence="1 2">
    <name type="scientific">Paenibacillus odorifer</name>
    <dbReference type="NCBI Taxonomy" id="189426"/>
    <lineage>
        <taxon>Bacteria</taxon>
        <taxon>Bacillati</taxon>
        <taxon>Bacillota</taxon>
        <taxon>Bacilli</taxon>
        <taxon>Bacillales</taxon>
        <taxon>Paenibacillaceae</taxon>
        <taxon>Paenibacillus</taxon>
    </lineage>
</organism>
<evidence type="ECO:0000313" key="1">
    <source>
        <dbReference type="EMBL" id="OME70490.1"/>
    </source>
</evidence>
<comment type="caution">
    <text evidence="1">The sequence shown here is derived from an EMBL/GenBank/DDBJ whole genome shotgun (WGS) entry which is preliminary data.</text>
</comment>
<accession>A0A1R0ZI02</accession>
<dbReference type="AlphaFoldDB" id="A0A1R0ZI02"/>